<dbReference type="SMART" id="SM00342">
    <property type="entry name" value="HTH_ARAC"/>
    <property type="match status" value="1"/>
</dbReference>
<gene>
    <name evidence="8" type="ORF">E7101_12645</name>
</gene>
<evidence type="ECO:0000313" key="8">
    <source>
        <dbReference type="EMBL" id="MBE6271773.1"/>
    </source>
</evidence>
<keyword evidence="3" id="KW-0804">Transcription</keyword>
<evidence type="ECO:0000256" key="4">
    <source>
        <dbReference type="SAM" id="Coils"/>
    </source>
</evidence>
<proteinExistence type="predicted"/>
<evidence type="ECO:0000256" key="2">
    <source>
        <dbReference type="ARBA" id="ARBA00023125"/>
    </source>
</evidence>
<dbReference type="GO" id="GO:0043565">
    <property type="term" value="F:sequence-specific DNA binding"/>
    <property type="evidence" value="ECO:0007669"/>
    <property type="project" value="InterPro"/>
</dbReference>
<feature type="signal peptide" evidence="6">
    <location>
        <begin position="1"/>
        <end position="21"/>
    </location>
</feature>
<dbReference type="EMBL" id="SUYC01000017">
    <property type="protein sequence ID" value="MBE6271773.1"/>
    <property type="molecule type" value="Genomic_DNA"/>
</dbReference>
<feature type="coiled-coil region" evidence="4">
    <location>
        <begin position="418"/>
        <end position="449"/>
    </location>
</feature>
<keyword evidence="6" id="KW-0732">Signal</keyword>
<keyword evidence="1" id="KW-0805">Transcription regulation</keyword>
<evidence type="ECO:0000256" key="1">
    <source>
        <dbReference type="ARBA" id="ARBA00023015"/>
    </source>
</evidence>
<reference evidence="8" key="1">
    <citation type="submission" date="2019-04" db="EMBL/GenBank/DDBJ databases">
        <title>Evolution of Biomass-Degrading Anaerobic Consortia Revealed by Metagenomics.</title>
        <authorList>
            <person name="Peng X."/>
        </authorList>
    </citation>
    <scope>NUCLEOTIDE SEQUENCE</scope>
    <source>
        <strain evidence="8">SIG140</strain>
    </source>
</reference>
<dbReference type="InterPro" id="IPR011990">
    <property type="entry name" value="TPR-like_helical_dom_sf"/>
</dbReference>
<evidence type="ECO:0000256" key="3">
    <source>
        <dbReference type="ARBA" id="ARBA00023163"/>
    </source>
</evidence>
<keyword evidence="2" id="KW-0238">DNA-binding</keyword>
<protein>
    <submittedName>
        <fullName evidence="8">Helix-turn-helix transcriptional regulator</fullName>
    </submittedName>
</protein>
<comment type="caution">
    <text evidence="8">The sequence shown here is derived from an EMBL/GenBank/DDBJ whole genome shotgun (WGS) entry which is preliminary data.</text>
</comment>
<dbReference type="SUPFAM" id="SSF48452">
    <property type="entry name" value="TPR-like"/>
    <property type="match status" value="1"/>
</dbReference>
<dbReference type="Gene3D" id="1.10.10.60">
    <property type="entry name" value="Homeodomain-like"/>
    <property type="match status" value="1"/>
</dbReference>
<accession>A0A9D5S8D5</accession>
<keyword evidence="5" id="KW-1133">Transmembrane helix</keyword>
<dbReference type="SUPFAM" id="SSF46689">
    <property type="entry name" value="Homeodomain-like"/>
    <property type="match status" value="1"/>
</dbReference>
<evidence type="ECO:0000256" key="5">
    <source>
        <dbReference type="SAM" id="Phobius"/>
    </source>
</evidence>
<name>A0A9D5S8D5_XYLRU</name>
<sequence>MQIRRITYFVSLILFTVLAFAACTKPDRSEEAKKLKLELQEMLYKNPEQALARVDSAEHAGLFSAATANLIRVNLYGSMGQMRLALFYGEQILNVPELKREGDTYYSALLLLNGLLQRNGEYGRVIRLSDEIIADVDNERKLGGISEQVALRVKSRALTSKGDCEKNLGHPDEAERYYLEAIDLMMDGVKHSDDYWVIDALFMAVLEATEFYLEVDRPEKTLVLVAKGDTALARLDRCHDVPDQVHHLRHNNTTISQAMIYAVNGQRDKAEILYLQHRQAGNLSVYDLVAEARYMAMTGRYDEAIRLFHQSDSLHIARGGAITTSYVNHYLMAQYKALQEAGRKDELLALADRMRQLTDSIHLQERKIDVEQQEEIRQKEQEIVSRRQSLVIHRIILVAAVLICLLIAYFLWRSHKYNKMLLEKNRRLLAEIEQREREEQHVIEQLKAEPEESLTADQQLFRRICDLMDSPDHIYTDADLDRNRLAQFLGTNEHYVTDAISACTDGKSVNSFLNEYRLRYAAHLLATTKDSVALIAELSGFSRSSFFRIFSDAYGMSPSDYRKVARK</sequence>
<evidence type="ECO:0000313" key="9">
    <source>
        <dbReference type="Proteomes" id="UP000806522"/>
    </source>
</evidence>
<organism evidence="8 9">
    <name type="scientific">Xylanibacter ruminicola</name>
    <name type="common">Prevotella ruminicola</name>
    <dbReference type="NCBI Taxonomy" id="839"/>
    <lineage>
        <taxon>Bacteria</taxon>
        <taxon>Pseudomonadati</taxon>
        <taxon>Bacteroidota</taxon>
        <taxon>Bacteroidia</taxon>
        <taxon>Bacteroidales</taxon>
        <taxon>Prevotellaceae</taxon>
        <taxon>Xylanibacter</taxon>
    </lineage>
</organism>
<dbReference type="InterPro" id="IPR009057">
    <property type="entry name" value="Homeodomain-like_sf"/>
</dbReference>
<dbReference type="PROSITE" id="PS01124">
    <property type="entry name" value="HTH_ARAC_FAMILY_2"/>
    <property type="match status" value="1"/>
</dbReference>
<dbReference type="Pfam" id="PF12833">
    <property type="entry name" value="HTH_18"/>
    <property type="match status" value="1"/>
</dbReference>
<keyword evidence="5" id="KW-0472">Membrane</keyword>
<dbReference type="PROSITE" id="PS51257">
    <property type="entry name" value="PROKAR_LIPOPROTEIN"/>
    <property type="match status" value="1"/>
</dbReference>
<feature type="transmembrane region" description="Helical" evidence="5">
    <location>
        <begin position="391"/>
        <end position="412"/>
    </location>
</feature>
<dbReference type="Gene3D" id="1.25.40.10">
    <property type="entry name" value="Tetratricopeptide repeat domain"/>
    <property type="match status" value="1"/>
</dbReference>
<keyword evidence="5" id="KW-0812">Transmembrane</keyword>
<dbReference type="AlphaFoldDB" id="A0A9D5S8D5"/>
<dbReference type="PANTHER" id="PTHR43280">
    <property type="entry name" value="ARAC-FAMILY TRANSCRIPTIONAL REGULATOR"/>
    <property type="match status" value="1"/>
</dbReference>
<evidence type="ECO:0000256" key="6">
    <source>
        <dbReference type="SAM" id="SignalP"/>
    </source>
</evidence>
<keyword evidence="4" id="KW-0175">Coiled coil</keyword>
<dbReference type="Proteomes" id="UP000806522">
    <property type="component" value="Unassembled WGS sequence"/>
</dbReference>
<dbReference type="InterPro" id="IPR018060">
    <property type="entry name" value="HTH_AraC"/>
</dbReference>
<feature type="chain" id="PRO_5038427855" evidence="6">
    <location>
        <begin position="22"/>
        <end position="567"/>
    </location>
</feature>
<dbReference type="GO" id="GO:0003700">
    <property type="term" value="F:DNA-binding transcription factor activity"/>
    <property type="evidence" value="ECO:0007669"/>
    <property type="project" value="InterPro"/>
</dbReference>
<feature type="domain" description="HTH araC/xylS-type" evidence="7">
    <location>
        <begin position="506"/>
        <end position="564"/>
    </location>
</feature>
<dbReference type="PANTHER" id="PTHR43280:SF29">
    <property type="entry name" value="ARAC-FAMILY TRANSCRIPTIONAL REGULATOR"/>
    <property type="match status" value="1"/>
</dbReference>
<evidence type="ECO:0000259" key="7">
    <source>
        <dbReference type="PROSITE" id="PS01124"/>
    </source>
</evidence>